<feature type="signal peptide" evidence="8">
    <location>
        <begin position="1"/>
        <end position="20"/>
    </location>
</feature>
<keyword evidence="5" id="KW-0677">Repeat</keyword>
<dbReference type="InterPro" id="IPR001611">
    <property type="entry name" value="Leu-rich_rpt"/>
</dbReference>
<evidence type="ECO:0000313" key="9">
    <source>
        <dbReference type="EMBL" id="KIY96126.1"/>
    </source>
</evidence>
<proteinExistence type="predicted"/>
<evidence type="ECO:0000313" key="10">
    <source>
        <dbReference type="Proteomes" id="UP000054498"/>
    </source>
</evidence>
<dbReference type="EMBL" id="KK103149">
    <property type="protein sequence ID" value="KIY96126.1"/>
    <property type="molecule type" value="Genomic_DNA"/>
</dbReference>
<evidence type="ECO:0000256" key="6">
    <source>
        <dbReference type="SAM" id="MobiDB-lite"/>
    </source>
</evidence>
<evidence type="ECO:0000256" key="7">
    <source>
        <dbReference type="SAM" id="Phobius"/>
    </source>
</evidence>
<dbReference type="GeneID" id="25729139"/>
<dbReference type="STRING" id="145388.A0A0D2M4E2"/>
<keyword evidence="7" id="KW-1133">Transmembrane helix</keyword>
<keyword evidence="3" id="KW-0433">Leucine-rich repeat</keyword>
<feature type="transmembrane region" description="Helical" evidence="7">
    <location>
        <begin position="489"/>
        <end position="512"/>
    </location>
</feature>
<dbReference type="Pfam" id="PF00560">
    <property type="entry name" value="LRR_1"/>
    <property type="match status" value="2"/>
</dbReference>
<dbReference type="PRINTS" id="PR00019">
    <property type="entry name" value="LEURICHRPT"/>
</dbReference>
<feature type="region of interest" description="Disordered" evidence="6">
    <location>
        <begin position="355"/>
        <end position="374"/>
    </location>
</feature>
<keyword evidence="7" id="KW-0812">Transmembrane</keyword>
<organism evidence="9 10">
    <name type="scientific">Monoraphidium neglectum</name>
    <dbReference type="NCBI Taxonomy" id="145388"/>
    <lineage>
        <taxon>Eukaryota</taxon>
        <taxon>Viridiplantae</taxon>
        <taxon>Chlorophyta</taxon>
        <taxon>core chlorophytes</taxon>
        <taxon>Chlorophyceae</taxon>
        <taxon>CS clade</taxon>
        <taxon>Sphaeropleales</taxon>
        <taxon>Selenastraceae</taxon>
        <taxon>Monoraphidium</taxon>
    </lineage>
</organism>
<dbReference type="GO" id="GO:0016020">
    <property type="term" value="C:membrane"/>
    <property type="evidence" value="ECO:0007669"/>
    <property type="project" value="UniProtKB-SubCell"/>
</dbReference>
<comment type="subcellular location">
    <subcellularLocation>
        <location evidence="2">Cytoplasm</location>
        <location evidence="2">Cytoskeleton</location>
        <location evidence="2">Cilium axoneme</location>
    </subcellularLocation>
    <subcellularLocation>
        <location evidence="1">Membrane</location>
        <topology evidence="1">Single-pass membrane protein</topology>
    </subcellularLocation>
</comment>
<evidence type="ECO:0000256" key="2">
    <source>
        <dbReference type="ARBA" id="ARBA00004430"/>
    </source>
</evidence>
<evidence type="ECO:0000256" key="5">
    <source>
        <dbReference type="ARBA" id="ARBA00022737"/>
    </source>
</evidence>
<dbReference type="RefSeq" id="XP_013895146.1">
    <property type="nucleotide sequence ID" value="XM_014039692.1"/>
</dbReference>
<name>A0A0D2M4E2_9CHLO</name>
<sequence length="545" mass="56450">MGQLALLWAATALVATAARAAAAAAAAAPGAPFLPPGGGAPQPELRVFDCPGVARANNWLSGTIPAELARLAGLRVLDLGGNFLRGPLGAWVGGLSALEVLSLGPNMGVSAGGPGAGAGRELRGITGTLPAALAGLTRLVELNLQTNSISGTIPEALCGPTSRLRELSLRSNRISGPAAAVTRCHELSSLDLSNNLLTGSLPATANWTRLVSLLLQGNQFRGGVPRDLYLTPILSYLDISDNKLEGPLDDRISLLTYLTTFNAAGNRLSGALPQGVFNLPQLAALDLGGNMLTGTVQPSLGLAYSLRDVSFAGNQGLIGSLPQEAGALPTLRRVDLRNTSMSCIPADAALAARQAAAAAADPQSSPPPQQQQPCPAEALLPCFLEFGPFDAPRGDGGGLRCHTIRRKRPDAAAASCPPAARRPLGERGRAAADGGAAEKGLLDAIGEQWDLPPAYYQYQGCSCVQGYREQWGEGGTALTCASDRGPLAAWAWALVALGGALLLLAAALALAAGRWVLLRSRWAREAELQRKRARRQPVHSVQDDH</sequence>
<dbReference type="GO" id="GO:0005930">
    <property type="term" value="C:axoneme"/>
    <property type="evidence" value="ECO:0007669"/>
    <property type="project" value="UniProtKB-SubCell"/>
</dbReference>
<dbReference type="OrthoDB" id="676979at2759"/>
<accession>A0A0D2M4E2</accession>
<keyword evidence="4 8" id="KW-0732">Signal</keyword>
<evidence type="ECO:0000256" key="4">
    <source>
        <dbReference type="ARBA" id="ARBA00022729"/>
    </source>
</evidence>
<evidence type="ECO:0000256" key="3">
    <source>
        <dbReference type="ARBA" id="ARBA00022614"/>
    </source>
</evidence>
<feature type="chain" id="PRO_5002258475" evidence="8">
    <location>
        <begin position="21"/>
        <end position="545"/>
    </location>
</feature>
<reference evidence="9 10" key="1">
    <citation type="journal article" date="2013" name="BMC Genomics">
        <title>Reconstruction of the lipid metabolism for the microalga Monoraphidium neglectum from its genome sequence reveals characteristics suitable for biofuel production.</title>
        <authorList>
            <person name="Bogen C."/>
            <person name="Al-Dilaimi A."/>
            <person name="Albersmeier A."/>
            <person name="Wichmann J."/>
            <person name="Grundmann M."/>
            <person name="Rupp O."/>
            <person name="Lauersen K.J."/>
            <person name="Blifernez-Klassen O."/>
            <person name="Kalinowski J."/>
            <person name="Goesmann A."/>
            <person name="Mussgnug J.H."/>
            <person name="Kruse O."/>
        </authorList>
    </citation>
    <scope>NUCLEOTIDE SEQUENCE [LARGE SCALE GENOMIC DNA]</scope>
    <source>
        <strain evidence="9 10">SAG 48.87</strain>
    </source>
</reference>
<dbReference type="PANTHER" id="PTHR48053">
    <property type="entry name" value="LEUCINE RICH REPEAT FAMILY PROTEIN, EXPRESSED"/>
    <property type="match status" value="1"/>
</dbReference>
<dbReference type="InterPro" id="IPR051716">
    <property type="entry name" value="Plant_RL_S/T_kinase"/>
</dbReference>
<feature type="compositionally biased region" description="Low complexity" evidence="6">
    <location>
        <begin position="412"/>
        <end position="422"/>
    </location>
</feature>
<feature type="region of interest" description="Disordered" evidence="6">
    <location>
        <begin position="412"/>
        <end position="432"/>
    </location>
</feature>
<evidence type="ECO:0000256" key="1">
    <source>
        <dbReference type="ARBA" id="ARBA00004167"/>
    </source>
</evidence>
<dbReference type="InterPro" id="IPR032675">
    <property type="entry name" value="LRR_dom_sf"/>
</dbReference>
<keyword evidence="10" id="KW-1185">Reference proteome</keyword>
<dbReference type="Gene3D" id="3.80.10.10">
    <property type="entry name" value="Ribonuclease Inhibitor"/>
    <property type="match status" value="2"/>
</dbReference>
<keyword evidence="7" id="KW-0472">Membrane</keyword>
<gene>
    <name evidence="9" type="ORF">MNEG_11837</name>
</gene>
<dbReference type="Proteomes" id="UP000054498">
    <property type="component" value="Unassembled WGS sequence"/>
</dbReference>
<evidence type="ECO:0000256" key="8">
    <source>
        <dbReference type="SAM" id="SignalP"/>
    </source>
</evidence>
<protein>
    <submittedName>
        <fullName evidence="9">Uncharacterized protein</fullName>
    </submittedName>
</protein>
<dbReference type="AlphaFoldDB" id="A0A0D2M4E2"/>
<dbReference type="PANTHER" id="PTHR48053:SF170">
    <property type="entry name" value="LEUCINE-RICH REPEAT-CONTAINING N-TERMINAL PLANT-TYPE DOMAIN-CONTAINING PROTEIN"/>
    <property type="match status" value="1"/>
</dbReference>
<dbReference type="KEGG" id="mng:MNEG_11837"/>
<dbReference type="SUPFAM" id="SSF52058">
    <property type="entry name" value="L domain-like"/>
    <property type="match status" value="1"/>
</dbReference>
<dbReference type="FunFam" id="3.80.10.10:FF:000041">
    <property type="entry name" value="LRR receptor-like serine/threonine-protein kinase ERECTA"/>
    <property type="match status" value="1"/>
</dbReference>